<dbReference type="PIRSF" id="PIRSF009264">
    <property type="entry name" value="TagBP_ald_AgaZ"/>
    <property type="match status" value="1"/>
</dbReference>
<dbReference type="GO" id="GO:0009401">
    <property type="term" value="P:phosphoenolpyruvate-dependent sugar phosphotransferase system"/>
    <property type="evidence" value="ECO:0007669"/>
    <property type="project" value="TreeGrafter"/>
</dbReference>
<dbReference type="GO" id="GO:0005886">
    <property type="term" value="C:plasma membrane"/>
    <property type="evidence" value="ECO:0007669"/>
    <property type="project" value="TreeGrafter"/>
</dbReference>
<keyword evidence="3" id="KW-1185">Reference proteome</keyword>
<dbReference type="InterPro" id="IPR050303">
    <property type="entry name" value="GatZ_KbaZ_carbometab"/>
</dbReference>
<evidence type="ECO:0000313" key="2">
    <source>
        <dbReference type="EMBL" id="BDU74315.1"/>
    </source>
</evidence>
<sequence>MPERLLELCESRRLGRIRGLTSICSTHPLVVRAAMDEVLATGGPLLIEASGNQVNQLGGYTGMTPETFRDFVHGLAAEAGLETSRLILGGDHLGPGPWRLQPAAQALGKAGALVQACVAAGYRKLHLDTTVACAGDGTVLSPETAARRAASLCLLAERAWQDDPAGSPPVYVLGLDTAADAEPRVTPAPEVGRSLDLFQAAFAREGVAAAWDRVVALVVQPGVDFSETAVHPYNRKKARPLTKAIAGRRPWMFEAHATDYQHPGVLRELVEDGVGILKVGPWLTFACREALFSLEDVAREMQGEGRGIQLREVLDRAMRKDPVHWKDHHHGPDTSYTRLFSYRDRSRYYWTDPDVEAEVERLLDATAGPLPSQLLDLHLPMALDSVLDGDLEPSGRAIVLHAVRRVLGHYFTACRADA</sequence>
<dbReference type="Proteomes" id="UP001238179">
    <property type="component" value="Chromosome"/>
</dbReference>
<dbReference type="SUPFAM" id="SSF51569">
    <property type="entry name" value="Aldolase"/>
    <property type="match status" value="1"/>
</dbReference>
<dbReference type="AlphaFoldDB" id="A0AA48KAP7"/>
<dbReference type="KEGG" id="msil:METEAL_34890"/>
<dbReference type="PANTHER" id="PTHR32502">
    <property type="entry name" value="N-ACETYLGALACTOSAMINE PERMEASE II COMPONENT-RELATED"/>
    <property type="match status" value="1"/>
</dbReference>
<dbReference type="Gene3D" id="1.10.400.20">
    <property type="entry name" value="putative tagatose 6-phosphate kinase domain like"/>
    <property type="match status" value="1"/>
</dbReference>
<name>A0AA48KAP7_9BACT</name>
<dbReference type="GO" id="GO:0005975">
    <property type="term" value="P:carbohydrate metabolic process"/>
    <property type="evidence" value="ECO:0007669"/>
    <property type="project" value="InterPro"/>
</dbReference>
<dbReference type="RefSeq" id="WP_316412991.1">
    <property type="nucleotide sequence ID" value="NZ_AP027080.1"/>
</dbReference>
<evidence type="ECO:0000256" key="1">
    <source>
        <dbReference type="ARBA" id="ARBA00005007"/>
    </source>
</evidence>
<evidence type="ECO:0000313" key="3">
    <source>
        <dbReference type="Proteomes" id="UP001238179"/>
    </source>
</evidence>
<dbReference type="Gene3D" id="3.20.20.70">
    <property type="entry name" value="Aldolase class I"/>
    <property type="match status" value="1"/>
</dbReference>
<dbReference type="Pfam" id="PF08013">
    <property type="entry name" value="GatZ_KbaZ-like"/>
    <property type="match status" value="1"/>
</dbReference>
<dbReference type="InterPro" id="IPR012062">
    <property type="entry name" value="GatZ/KbaZ-like"/>
</dbReference>
<gene>
    <name evidence="2" type="ORF">METEAL_34890</name>
</gene>
<accession>A0AA48KAP7</accession>
<dbReference type="EMBL" id="AP027080">
    <property type="protein sequence ID" value="BDU74315.1"/>
    <property type="molecule type" value="Genomic_DNA"/>
</dbReference>
<dbReference type="PANTHER" id="PTHR32502:SF2">
    <property type="entry name" value="D-TAGATOSE-1,6-BISPHOSPHATE ALDOLASE SUBUNIT KBAZ"/>
    <property type="match status" value="1"/>
</dbReference>
<reference evidence="3" key="1">
    <citation type="journal article" date="2023" name="Int. J. Syst. Evol. Microbiol.">
        <title>Mesoterricola silvestris gen. nov., sp. nov., Mesoterricola sediminis sp. nov., Geothrix oryzae sp. nov., Geothrix edaphica sp. nov., Geothrix rubra sp. nov., and Geothrix limicola sp. nov., six novel members of Acidobacteriota isolated from soils.</title>
        <authorList>
            <person name="Itoh H."/>
            <person name="Sugisawa Y."/>
            <person name="Mise K."/>
            <person name="Xu Z."/>
            <person name="Kuniyasu M."/>
            <person name="Ushijima N."/>
            <person name="Kawano K."/>
            <person name="Kobayashi E."/>
            <person name="Shiratori Y."/>
            <person name="Masuda Y."/>
            <person name="Senoo K."/>
        </authorList>
    </citation>
    <scope>NUCLEOTIDE SEQUENCE [LARGE SCALE GENOMIC DNA]</scope>
    <source>
        <strain evidence="3">W79</strain>
    </source>
</reference>
<dbReference type="InterPro" id="IPR013785">
    <property type="entry name" value="Aldolase_TIM"/>
</dbReference>
<comment type="pathway">
    <text evidence="1">Carbohydrate metabolism.</text>
</comment>
<proteinExistence type="predicted"/>
<protein>
    <submittedName>
        <fullName evidence="2">D-tagatose-bisphosphate aldolase, class II, non-catalytic subunit</fullName>
    </submittedName>
</protein>
<organism evidence="2 3">
    <name type="scientific">Mesoterricola silvestris</name>
    <dbReference type="NCBI Taxonomy" id="2927979"/>
    <lineage>
        <taxon>Bacteria</taxon>
        <taxon>Pseudomonadati</taxon>
        <taxon>Acidobacteriota</taxon>
        <taxon>Holophagae</taxon>
        <taxon>Holophagales</taxon>
        <taxon>Holophagaceae</taxon>
        <taxon>Mesoterricola</taxon>
    </lineage>
</organism>